<dbReference type="EMBL" id="NEXE01000008">
    <property type="protein sequence ID" value="PSN92204.1"/>
    <property type="molecule type" value="Genomic_DNA"/>
</dbReference>
<dbReference type="GO" id="GO:0016226">
    <property type="term" value="P:iron-sulfur cluster assembly"/>
    <property type="evidence" value="ECO:0007669"/>
    <property type="project" value="InterPro"/>
</dbReference>
<dbReference type="SUPFAM" id="SSF82649">
    <property type="entry name" value="SufE/NifU"/>
    <property type="match status" value="1"/>
</dbReference>
<dbReference type="Gene3D" id="3.90.1010.10">
    <property type="match status" value="1"/>
</dbReference>
<dbReference type="InterPro" id="IPR002871">
    <property type="entry name" value="NIF_FeS_clus_asmbl_NifU_N"/>
</dbReference>
<proteinExistence type="predicted"/>
<dbReference type="GO" id="GO:0051536">
    <property type="term" value="F:iron-sulfur cluster binding"/>
    <property type="evidence" value="ECO:0007669"/>
    <property type="project" value="InterPro"/>
</dbReference>
<evidence type="ECO:0000313" key="3">
    <source>
        <dbReference type="Proteomes" id="UP000240322"/>
    </source>
</evidence>
<sequence>MSEIFEEKILYHYEHPSNRGVIEGAQIKHRDLNTLCGDQVTIYASLDGDVISDIKFQGVGCAISMASTSMLTEKVKGMNIKDVLELGQKDVLDMLGIESLTPMRVKCAMLGLRTLQKGIIEYTAKSGAQSPPANGSYS</sequence>
<feature type="domain" description="NIF system FeS cluster assembly NifU N-terminal" evidence="1">
    <location>
        <begin position="5"/>
        <end position="126"/>
    </location>
</feature>
<accession>A0A2R6B0Q0</accession>
<evidence type="ECO:0000259" key="1">
    <source>
        <dbReference type="Pfam" id="PF01592"/>
    </source>
</evidence>
<dbReference type="NCBIfam" id="TIGR01994">
    <property type="entry name" value="SUF_scaf_2"/>
    <property type="match status" value="1"/>
</dbReference>
<name>A0A2R6B0Q0_9ARCH</name>
<organism evidence="2 3">
    <name type="scientific">Candidatus Marsarchaeota G2 archaeon OSP_D</name>
    <dbReference type="NCBI Taxonomy" id="1978157"/>
    <lineage>
        <taxon>Archaea</taxon>
        <taxon>Candidatus Marsarchaeota</taxon>
        <taxon>Candidatus Marsarchaeota group 2</taxon>
    </lineage>
</organism>
<dbReference type="Proteomes" id="UP000240322">
    <property type="component" value="Unassembled WGS sequence"/>
</dbReference>
<reference evidence="2 3" key="1">
    <citation type="submission" date="2017-04" db="EMBL/GenBank/DDBJ databases">
        <title>Novel microbial lineages endemic to geothermal iron-oxide mats fill important gaps in the evolutionary history of Archaea.</title>
        <authorList>
            <person name="Jay Z.J."/>
            <person name="Beam J.P."/>
            <person name="Dlakic M."/>
            <person name="Rusch D.B."/>
            <person name="Kozubal M.A."/>
            <person name="Inskeep W.P."/>
        </authorList>
    </citation>
    <scope>NUCLEOTIDE SEQUENCE [LARGE SCALE GENOMIC DNA]</scope>
    <source>
        <strain evidence="2">OSP_D</strain>
    </source>
</reference>
<dbReference type="GO" id="GO:0005506">
    <property type="term" value="F:iron ion binding"/>
    <property type="evidence" value="ECO:0007669"/>
    <property type="project" value="InterPro"/>
</dbReference>
<gene>
    <name evidence="2" type="ORF">B9Q03_01860</name>
</gene>
<dbReference type="Pfam" id="PF01592">
    <property type="entry name" value="NifU_N"/>
    <property type="match status" value="1"/>
</dbReference>
<evidence type="ECO:0000313" key="2">
    <source>
        <dbReference type="EMBL" id="PSN92204.1"/>
    </source>
</evidence>
<dbReference type="CDD" id="cd06664">
    <property type="entry name" value="IscU_like"/>
    <property type="match status" value="1"/>
</dbReference>
<protein>
    <submittedName>
        <fullName evidence="2">SUF system NifU family Fe-S cluster assembly protein</fullName>
    </submittedName>
</protein>
<comment type="caution">
    <text evidence="2">The sequence shown here is derived from an EMBL/GenBank/DDBJ whole genome shotgun (WGS) entry which is preliminary data.</text>
</comment>
<dbReference type="AlphaFoldDB" id="A0A2R6B0Q0"/>
<dbReference type="PANTHER" id="PTHR10093">
    <property type="entry name" value="IRON-SULFUR CLUSTER ASSEMBLY ENZYME NIFU HOMOLOG"/>
    <property type="match status" value="1"/>
</dbReference>